<dbReference type="GO" id="GO:0008897">
    <property type="term" value="F:holo-[acyl-carrier-protein] synthase activity"/>
    <property type="evidence" value="ECO:0007669"/>
    <property type="project" value="InterPro"/>
</dbReference>
<dbReference type="SUPFAM" id="SSF56214">
    <property type="entry name" value="4'-phosphopantetheinyl transferase"/>
    <property type="match status" value="2"/>
</dbReference>
<gene>
    <name evidence="5" type="ORF">IPI13_15055</name>
</gene>
<dbReference type="PANTHER" id="PTHR12215">
    <property type="entry name" value="PHOSPHOPANTETHEINE TRANSFERASE"/>
    <property type="match status" value="1"/>
</dbReference>
<protein>
    <submittedName>
        <fullName evidence="5">4'-phosphopantetheinyl transferase superfamily protein</fullName>
    </submittedName>
</protein>
<dbReference type="InterPro" id="IPR008278">
    <property type="entry name" value="4-PPantetheinyl_Trfase_dom"/>
</dbReference>
<dbReference type="EMBL" id="JADJIB010000005">
    <property type="protein sequence ID" value="MBK7274421.1"/>
    <property type="molecule type" value="Genomic_DNA"/>
</dbReference>
<dbReference type="Pfam" id="PF01648">
    <property type="entry name" value="ACPS"/>
    <property type="match status" value="1"/>
</dbReference>
<evidence type="ECO:0000256" key="2">
    <source>
        <dbReference type="ARBA" id="ARBA00022679"/>
    </source>
</evidence>
<keyword evidence="2 5" id="KW-0808">Transferase</keyword>
<dbReference type="GO" id="GO:0005829">
    <property type="term" value="C:cytosol"/>
    <property type="evidence" value="ECO:0007669"/>
    <property type="project" value="TreeGrafter"/>
</dbReference>
<name>A0A935M6H8_9MICO</name>
<evidence type="ECO:0000313" key="6">
    <source>
        <dbReference type="Proteomes" id="UP000726105"/>
    </source>
</evidence>
<organism evidence="5 6">
    <name type="scientific">Candidatus Phosphoribacter hodrii</name>
    <dbReference type="NCBI Taxonomy" id="2953743"/>
    <lineage>
        <taxon>Bacteria</taxon>
        <taxon>Bacillati</taxon>
        <taxon>Actinomycetota</taxon>
        <taxon>Actinomycetes</taxon>
        <taxon>Micrococcales</taxon>
        <taxon>Dermatophilaceae</taxon>
        <taxon>Candidatus Phosphoribacter</taxon>
    </lineage>
</organism>
<feature type="domain" description="4'-phosphopantetheinyl transferase" evidence="3">
    <location>
        <begin position="98"/>
        <end position="167"/>
    </location>
</feature>
<dbReference type="AlphaFoldDB" id="A0A935M6H8"/>
<dbReference type="InterPro" id="IPR050559">
    <property type="entry name" value="P-Pant_transferase_sf"/>
</dbReference>
<dbReference type="InterPro" id="IPR037143">
    <property type="entry name" value="4-PPantetheinyl_Trfase_dom_sf"/>
</dbReference>
<accession>A0A935M6H8</accession>
<comment type="caution">
    <text evidence="5">The sequence shown here is derived from an EMBL/GenBank/DDBJ whole genome shotgun (WGS) entry which is preliminary data.</text>
</comment>
<dbReference type="PANTHER" id="PTHR12215:SF10">
    <property type="entry name" value="L-AMINOADIPATE-SEMIALDEHYDE DEHYDROGENASE-PHOSPHOPANTETHEINYL TRANSFERASE"/>
    <property type="match status" value="1"/>
</dbReference>
<feature type="domain" description="4'-phosphopantetheinyl transferase N-terminal" evidence="4">
    <location>
        <begin position="11"/>
        <end position="93"/>
    </location>
</feature>
<comment type="similarity">
    <text evidence="1">Belongs to the P-Pant transferase superfamily. Gsp/Sfp/HetI/AcpT family.</text>
</comment>
<evidence type="ECO:0000259" key="4">
    <source>
        <dbReference type="Pfam" id="PF22624"/>
    </source>
</evidence>
<sequence>MNVTDVAQRHTAALISVVSPERAERAARYHFVADRMLSLVAGALITGCVGRAVGPGVALTFTRGPHGKPQCPQLAALGMDFNVSHTRGWVVCAVGRGSIGVDVEWTREVAPADLAAYLHPDELTDPALSDLLTLWTVREAYVKQLGRGMSQPADTFRVVSTGAGLRILAQGAPADELTVLTARHRSARLAVVSTEPVTVIEQSVSDVVAHASVRSDRSA</sequence>
<dbReference type="Proteomes" id="UP000726105">
    <property type="component" value="Unassembled WGS sequence"/>
</dbReference>
<evidence type="ECO:0000256" key="1">
    <source>
        <dbReference type="ARBA" id="ARBA00010990"/>
    </source>
</evidence>
<proteinExistence type="inferred from homology"/>
<dbReference type="GO" id="GO:0000287">
    <property type="term" value="F:magnesium ion binding"/>
    <property type="evidence" value="ECO:0007669"/>
    <property type="project" value="InterPro"/>
</dbReference>
<dbReference type="InterPro" id="IPR055066">
    <property type="entry name" value="AASDHPPT_N"/>
</dbReference>
<evidence type="ECO:0000313" key="5">
    <source>
        <dbReference type="EMBL" id="MBK7274421.1"/>
    </source>
</evidence>
<reference evidence="5 6" key="1">
    <citation type="submission" date="2020-10" db="EMBL/GenBank/DDBJ databases">
        <title>Connecting structure to function with the recovery of over 1000 high-quality activated sludge metagenome-assembled genomes encoding full-length rRNA genes using long-read sequencing.</title>
        <authorList>
            <person name="Singleton C.M."/>
            <person name="Petriglieri F."/>
            <person name="Kristensen J.M."/>
            <person name="Kirkegaard R.H."/>
            <person name="Michaelsen T.Y."/>
            <person name="Andersen M.H."/>
            <person name="Karst S.M."/>
            <person name="Dueholm M.S."/>
            <person name="Nielsen P.H."/>
            <person name="Albertsen M."/>
        </authorList>
    </citation>
    <scope>NUCLEOTIDE SEQUENCE [LARGE SCALE GENOMIC DNA]</scope>
    <source>
        <strain evidence="5">Ega_18-Q3-R5-49_MAXAC.001</strain>
    </source>
</reference>
<dbReference type="Pfam" id="PF22624">
    <property type="entry name" value="AASDHPPT_N"/>
    <property type="match status" value="1"/>
</dbReference>
<dbReference type="Gene3D" id="3.90.470.20">
    <property type="entry name" value="4'-phosphopantetheinyl transferase domain"/>
    <property type="match status" value="1"/>
</dbReference>
<dbReference type="GO" id="GO:0019878">
    <property type="term" value="P:lysine biosynthetic process via aminoadipic acid"/>
    <property type="evidence" value="ECO:0007669"/>
    <property type="project" value="TreeGrafter"/>
</dbReference>
<evidence type="ECO:0000259" key="3">
    <source>
        <dbReference type="Pfam" id="PF01648"/>
    </source>
</evidence>